<name>A0A0V8JCC7_9BACL</name>
<reference evidence="2 3" key="1">
    <citation type="journal article" date="2014" name="Antonie Van Leeuwenhoek">
        <title>Fictibacillus enclensis sp. nov., isolated from marine sediment.</title>
        <authorList>
            <person name="Dastager S.G."/>
            <person name="Mawlankar R."/>
            <person name="Srinivasan K."/>
            <person name="Tang S.K."/>
            <person name="Lee J.C."/>
            <person name="Ramana V.V."/>
            <person name="Shouche Y.S."/>
        </authorList>
    </citation>
    <scope>NUCLEOTIDE SEQUENCE [LARGE SCALE GENOMIC DNA]</scope>
    <source>
        <strain evidence="2 3">NIO-1003</strain>
    </source>
</reference>
<feature type="transmembrane region" description="Helical" evidence="1">
    <location>
        <begin position="173"/>
        <end position="190"/>
    </location>
</feature>
<proteinExistence type="predicted"/>
<feature type="transmembrane region" description="Helical" evidence="1">
    <location>
        <begin position="143"/>
        <end position="166"/>
    </location>
</feature>
<feature type="transmembrane region" description="Helical" evidence="1">
    <location>
        <begin position="227"/>
        <end position="246"/>
    </location>
</feature>
<dbReference type="Proteomes" id="UP000054099">
    <property type="component" value="Unassembled WGS sequence"/>
</dbReference>
<keyword evidence="1" id="KW-0812">Transmembrane</keyword>
<accession>A0A0V8JCC7</accession>
<sequence length="252" mass="28616">MNPWWGQLAKEYRLGRGGVIGALIALFLYLGIGVYVSWRMGNPETFLAFCAFALMMHVLYMAGYMCVSLIREQRTLHLWLQTPLPAYKLLLAKLLNGWGALASSLFIISAITLISGTMVVNLFELNPELTWPDVISTGLFIDIHILLIALYIGIGLTFLWAIYLVVSKSLGKVSGNVIGIVLFFFLPWLMSKWEGTGLFHALFIWGKLDLNFSEAAYVAFRHVYIGYYFYHFLLALLLLFIASWLIERKVEV</sequence>
<dbReference type="EMBL" id="LNQN01000001">
    <property type="protein sequence ID" value="KSU84651.1"/>
    <property type="molecule type" value="Genomic_DNA"/>
</dbReference>
<feature type="transmembrane region" description="Helical" evidence="1">
    <location>
        <begin position="46"/>
        <end position="70"/>
    </location>
</feature>
<comment type="caution">
    <text evidence="2">The sequence shown here is derived from an EMBL/GenBank/DDBJ whole genome shotgun (WGS) entry which is preliminary data.</text>
</comment>
<keyword evidence="3" id="KW-1185">Reference proteome</keyword>
<evidence type="ECO:0000313" key="2">
    <source>
        <dbReference type="EMBL" id="KSU84651.1"/>
    </source>
</evidence>
<dbReference type="RefSeq" id="WP_061968528.1">
    <property type="nucleotide sequence ID" value="NZ_CP126109.1"/>
</dbReference>
<keyword evidence="1" id="KW-1133">Transmembrane helix</keyword>
<dbReference type="OrthoDB" id="1786466at2"/>
<keyword evidence="1" id="KW-0472">Membrane</keyword>
<dbReference type="AlphaFoldDB" id="A0A0V8JCC7"/>
<feature type="transmembrane region" description="Helical" evidence="1">
    <location>
        <begin position="20"/>
        <end position="40"/>
    </location>
</feature>
<feature type="transmembrane region" description="Helical" evidence="1">
    <location>
        <begin position="98"/>
        <end position="123"/>
    </location>
</feature>
<evidence type="ECO:0000313" key="3">
    <source>
        <dbReference type="Proteomes" id="UP000054099"/>
    </source>
</evidence>
<organism evidence="2 3">
    <name type="scientific">Fictibacillus enclensis</name>
    <dbReference type="NCBI Taxonomy" id="1017270"/>
    <lineage>
        <taxon>Bacteria</taxon>
        <taxon>Bacillati</taxon>
        <taxon>Bacillota</taxon>
        <taxon>Bacilli</taxon>
        <taxon>Bacillales</taxon>
        <taxon>Fictibacillaceae</taxon>
        <taxon>Fictibacillus</taxon>
    </lineage>
</organism>
<evidence type="ECO:0000256" key="1">
    <source>
        <dbReference type="SAM" id="Phobius"/>
    </source>
</evidence>
<protein>
    <submittedName>
        <fullName evidence="2">Uncharacterized protein</fullName>
    </submittedName>
</protein>
<gene>
    <name evidence="2" type="ORF">AS030_03695</name>
</gene>